<keyword evidence="3" id="KW-1185">Reference proteome</keyword>
<gene>
    <name evidence="2" type="ORF">AACH00_00360</name>
</gene>
<dbReference type="Proteomes" id="UP001379945">
    <property type="component" value="Unassembled WGS sequence"/>
</dbReference>
<sequence length="177" mass="19143">MRRLFVLLLLGLSRFAGASDWPDLPPDSVVLMRHALAPGGGDPAEFKLDDCNTQRNLSQEGREQAQRIGRAFAERGVKVGAVWSSQWCRTRETADLAFPGQRQDQPTFNSFFGSPASEEAQTRAALAQLQTWRGPGVLVVITHQVNITALTGVVPESGSGVVLQPQVGGLKLIGRLP</sequence>
<dbReference type="SUPFAM" id="SSF53254">
    <property type="entry name" value="Phosphoglycerate mutase-like"/>
    <property type="match status" value="1"/>
</dbReference>
<feature type="chain" id="PRO_5046552794" evidence="1">
    <location>
        <begin position="19"/>
        <end position="177"/>
    </location>
</feature>
<keyword evidence="1" id="KW-0732">Signal</keyword>
<dbReference type="InterPro" id="IPR013078">
    <property type="entry name" value="His_Pase_superF_clade-1"/>
</dbReference>
<dbReference type="EMBL" id="JBBUTI010000001">
    <property type="protein sequence ID" value="MEK8044790.1"/>
    <property type="molecule type" value="Genomic_DNA"/>
</dbReference>
<name>A0ABU9C3B9_9BURK</name>
<evidence type="ECO:0000313" key="3">
    <source>
        <dbReference type="Proteomes" id="UP001379945"/>
    </source>
</evidence>
<evidence type="ECO:0000256" key="1">
    <source>
        <dbReference type="SAM" id="SignalP"/>
    </source>
</evidence>
<organism evidence="2 3">
    <name type="scientific">Ideonella margarita</name>
    <dbReference type="NCBI Taxonomy" id="2984191"/>
    <lineage>
        <taxon>Bacteria</taxon>
        <taxon>Pseudomonadati</taxon>
        <taxon>Pseudomonadota</taxon>
        <taxon>Betaproteobacteria</taxon>
        <taxon>Burkholderiales</taxon>
        <taxon>Sphaerotilaceae</taxon>
        <taxon>Ideonella</taxon>
    </lineage>
</organism>
<dbReference type="RefSeq" id="WP_341396951.1">
    <property type="nucleotide sequence ID" value="NZ_JBBUTI010000001.1"/>
</dbReference>
<dbReference type="Pfam" id="PF00300">
    <property type="entry name" value="His_Phos_1"/>
    <property type="match status" value="1"/>
</dbReference>
<dbReference type="CDD" id="cd07040">
    <property type="entry name" value="HP"/>
    <property type="match status" value="1"/>
</dbReference>
<evidence type="ECO:0000313" key="2">
    <source>
        <dbReference type="EMBL" id="MEK8044790.1"/>
    </source>
</evidence>
<feature type="signal peptide" evidence="1">
    <location>
        <begin position="1"/>
        <end position="18"/>
    </location>
</feature>
<reference evidence="2 3" key="1">
    <citation type="submission" date="2024-04" db="EMBL/GenBank/DDBJ databases">
        <title>Novel species of the genus Ideonella isolated from streams.</title>
        <authorList>
            <person name="Lu H."/>
        </authorList>
    </citation>
    <scope>NUCLEOTIDE SEQUENCE [LARGE SCALE GENOMIC DNA]</scope>
    <source>
        <strain evidence="2 3">LYT19W</strain>
    </source>
</reference>
<accession>A0ABU9C3B9</accession>
<dbReference type="InterPro" id="IPR029033">
    <property type="entry name" value="His_PPase_superfam"/>
</dbReference>
<proteinExistence type="predicted"/>
<dbReference type="SMART" id="SM00855">
    <property type="entry name" value="PGAM"/>
    <property type="match status" value="1"/>
</dbReference>
<protein>
    <submittedName>
        <fullName evidence="2">Histidine phosphatase family protein</fullName>
    </submittedName>
</protein>
<dbReference type="Gene3D" id="3.40.50.1240">
    <property type="entry name" value="Phosphoglycerate mutase-like"/>
    <property type="match status" value="1"/>
</dbReference>
<comment type="caution">
    <text evidence="2">The sequence shown here is derived from an EMBL/GenBank/DDBJ whole genome shotgun (WGS) entry which is preliminary data.</text>
</comment>